<protein>
    <submittedName>
        <fullName evidence="2">Uncharacterized protein</fullName>
    </submittedName>
</protein>
<dbReference type="EMBL" id="JAEAOA010002325">
    <property type="protein sequence ID" value="KAK3610161.1"/>
    <property type="molecule type" value="Genomic_DNA"/>
</dbReference>
<name>A0AAE0TGW0_9BIVA</name>
<proteinExistence type="predicted"/>
<sequence length="119" mass="13914">MNHKLKVKLNLEPRKTDELVEKIFELVKVEMVDLRRALYGTVNFCLNTRFSKFKITKLSWTSKTEEEKQQLFSKFLSARTTSVSELTSSDGKYTVHKDPKVAKKPNQRTRCRSTKTQSK</sequence>
<dbReference type="Proteomes" id="UP001195483">
    <property type="component" value="Unassembled WGS sequence"/>
</dbReference>
<accession>A0AAE0TGW0</accession>
<feature type="region of interest" description="Disordered" evidence="1">
    <location>
        <begin position="88"/>
        <end position="119"/>
    </location>
</feature>
<gene>
    <name evidence="2" type="ORF">CHS0354_039945</name>
</gene>
<organism evidence="2 3">
    <name type="scientific">Potamilus streckersoni</name>
    <dbReference type="NCBI Taxonomy" id="2493646"/>
    <lineage>
        <taxon>Eukaryota</taxon>
        <taxon>Metazoa</taxon>
        <taxon>Spiralia</taxon>
        <taxon>Lophotrochozoa</taxon>
        <taxon>Mollusca</taxon>
        <taxon>Bivalvia</taxon>
        <taxon>Autobranchia</taxon>
        <taxon>Heteroconchia</taxon>
        <taxon>Palaeoheterodonta</taxon>
        <taxon>Unionida</taxon>
        <taxon>Unionoidea</taxon>
        <taxon>Unionidae</taxon>
        <taxon>Ambleminae</taxon>
        <taxon>Lampsilini</taxon>
        <taxon>Potamilus</taxon>
    </lineage>
</organism>
<dbReference type="AlphaFoldDB" id="A0AAE0TGW0"/>
<reference evidence="2" key="3">
    <citation type="submission" date="2023-05" db="EMBL/GenBank/DDBJ databases">
        <authorList>
            <person name="Smith C.H."/>
        </authorList>
    </citation>
    <scope>NUCLEOTIDE SEQUENCE</scope>
    <source>
        <strain evidence="2">CHS0354</strain>
        <tissue evidence="2">Mantle</tissue>
    </source>
</reference>
<evidence type="ECO:0000256" key="1">
    <source>
        <dbReference type="SAM" id="MobiDB-lite"/>
    </source>
</evidence>
<evidence type="ECO:0000313" key="2">
    <source>
        <dbReference type="EMBL" id="KAK3610161.1"/>
    </source>
</evidence>
<comment type="caution">
    <text evidence="2">The sequence shown here is derived from an EMBL/GenBank/DDBJ whole genome shotgun (WGS) entry which is preliminary data.</text>
</comment>
<evidence type="ECO:0000313" key="3">
    <source>
        <dbReference type="Proteomes" id="UP001195483"/>
    </source>
</evidence>
<reference evidence="2" key="2">
    <citation type="journal article" date="2021" name="Genome Biol. Evol.">
        <title>Developing a high-quality reference genome for a parasitic bivalve with doubly uniparental inheritance (Bivalvia: Unionida).</title>
        <authorList>
            <person name="Smith C.H."/>
        </authorList>
    </citation>
    <scope>NUCLEOTIDE SEQUENCE</scope>
    <source>
        <strain evidence="2">CHS0354</strain>
        <tissue evidence="2">Mantle</tissue>
    </source>
</reference>
<reference evidence="2" key="1">
    <citation type="journal article" date="2021" name="Genome Biol. Evol.">
        <title>A High-Quality Reference Genome for a Parasitic Bivalve with Doubly Uniparental Inheritance (Bivalvia: Unionida).</title>
        <authorList>
            <person name="Smith C.H."/>
        </authorList>
    </citation>
    <scope>NUCLEOTIDE SEQUENCE</scope>
    <source>
        <strain evidence="2">CHS0354</strain>
    </source>
</reference>
<feature type="compositionally biased region" description="Basic residues" evidence="1">
    <location>
        <begin position="102"/>
        <end position="119"/>
    </location>
</feature>
<keyword evidence="3" id="KW-1185">Reference proteome</keyword>